<dbReference type="EMBL" id="BMAR01000036">
    <property type="protein sequence ID" value="GFR50215.1"/>
    <property type="molecule type" value="Genomic_DNA"/>
</dbReference>
<keyword evidence="2 6" id="KW-0812">Transmembrane</keyword>
<evidence type="ECO:0000256" key="5">
    <source>
        <dbReference type="SAM" id="MobiDB-lite"/>
    </source>
</evidence>
<dbReference type="GO" id="GO:0016020">
    <property type="term" value="C:membrane"/>
    <property type="evidence" value="ECO:0007669"/>
    <property type="project" value="UniProtKB-SubCell"/>
</dbReference>
<evidence type="ECO:0000313" key="7">
    <source>
        <dbReference type="EMBL" id="GFR50215.1"/>
    </source>
</evidence>
<feature type="transmembrane region" description="Helical" evidence="6">
    <location>
        <begin position="208"/>
        <end position="228"/>
    </location>
</feature>
<accession>A0AAD3DY59</accession>
<feature type="region of interest" description="Disordered" evidence="5">
    <location>
        <begin position="388"/>
        <end position="410"/>
    </location>
</feature>
<gene>
    <name evidence="7" type="ORF">Agub_g12392</name>
</gene>
<feature type="non-terminal residue" evidence="7">
    <location>
        <position position="461"/>
    </location>
</feature>
<dbReference type="PANTHER" id="PTHR23507">
    <property type="entry name" value="ZGC:174356"/>
    <property type="match status" value="1"/>
</dbReference>
<dbReference type="Pfam" id="PF07690">
    <property type="entry name" value="MFS_1"/>
    <property type="match status" value="1"/>
</dbReference>
<feature type="compositionally biased region" description="Low complexity" evidence="5">
    <location>
        <begin position="394"/>
        <end position="410"/>
    </location>
</feature>
<feature type="transmembrane region" description="Helical" evidence="6">
    <location>
        <begin position="121"/>
        <end position="140"/>
    </location>
</feature>
<organism evidence="7 8">
    <name type="scientific">Astrephomene gubernaculifera</name>
    <dbReference type="NCBI Taxonomy" id="47775"/>
    <lineage>
        <taxon>Eukaryota</taxon>
        <taxon>Viridiplantae</taxon>
        <taxon>Chlorophyta</taxon>
        <taxon>core chlorophytes</taxon>
        <taxon>Chlorophyceae</taxon>
        <taxon>CS clade</taxon>
        <taxon>Chlamydomonadales</taxon>
        <taxon>Astrephomenaceae</taxon>
        <taxon>Astrephomene</taxon>
    </lineage>
</organism>
<dbReference type="AlphaFoldDB" id="A0AAD3DY59"/>
<feature type="transmembrane region" description="Helical" evidence="6">
    <location>
        <begin position="424"/>
        <end position="442"/>
    </location>
</feature>
<feature type="transmembrane region" description="Helical" evidence="6">
    <location>
        <begin position="86"/>
        <end position="109"/>
    </location>
</feature>
<keyword evidence="8" id="KW-1185">Reference proteome</keyword>
<evidence type="ECO:0000256" key="6">
    <source>
        <dbReference type="SAM" id="Phobius"/>
    </source>
</evidence>
<dbReference type="Gene3D" id="1.20.1250.20">
    <property type="entry name" value="MFS general substrate transporter like domains"/>
    <property type="match status" value="1"/>
</dbReference>
<evidence type="ECO:0000256" key="3">
    <source>
        <dbReference type="ARBA" id="ARBA00022989"/>
    </source>
</evidence>
<proteinExistence type="predicted"/>
<dbReference type="InterPro" id="IPR036259">
    <property type="entry name" value="MFS_trans_sf"/>
</dbReference>
<protein>
    <submittedName>
        <fullName evidence="7">Uncharacterized protein</fullName>
    </submittedName>
</protein>
<name>A0AAD3DY59_9CHLO</name>
<sequence length="461" mass="48706">MLLRILSASLRESTADGLFAALWKTGVWRLLVFLFIYSTGLAVIYPITPTLMTNGFASLAAGHRIDCTVYTPSTSPRECIDAHSTVVVWMSWTNFVSSSLLTFFCAPYVGHLSDRIGRKPFMLAGISLMFLPLAVIQLHLHGVVPIYWYYPASAAGGLVSSFTMALTSVADLLEQKHRATAVGYLTSCFSLGMLLGPLLGGYMSVTAALWTCMGCTAATLLYVAAFVPECAPGPLARRAAAAAAAAAASATGKAAASGSEPAVSDAADCTALDVTSTVFPVMQVHQPPPSTLAAAEDVTLLSAQQHLIISGAAAASSQLPVSAVAAAEAAEAVSAHDVCAHVQERPMGRQQGQEPVTDGFGMTCSKSSTDEGADKDTGAVIANSAVKREECRQQPHQQQQQASLPSSPLSGLGSGWAVIRRSHFYLRIALIWVVVSMTWEGAGELLMQYLQLRLGFDTRDQ</sequence>
<keyword evidence="4 6" id="KW-0472">Membrane</keyword>
<dbReference type="InterPro" id="IPR011701">
    <property type="entry name" value="MFS"/>
</dbReference>
<dbReference type="Proteomes" id="UP001054857">
    <property type="component" value="Unassembled WGS sequence"/>
</dbReference>
<comment type="subcellular location">
    <subcellularLocation>
        <location evidence="1">Membrane</location>
        <topology evidence="1">Multi-pass membrane protein</topology>
    </subcellularLocation>
</comment>
<feature type="transmembrane region" description="Helical" evidence="6">
    <location>
        <begin position="181"/>
        <end position="202"/>
    </location>
</feature>
<comment type="caution">
    <text evidence="7">The sequence shown here is derived from an EMBL/GenBank/DDBJ whole genome shotgun (WGS) entry which is preliminary data.</text>
</comment>
<feature type="transmembrane region" description="Helical" evidence="6">
    <location>
        <begin position="146"/>
        <end position="169"/>
    </location>
</feature>
<feature type="transmembrane region" description="Helical" evidence="6">
    <location>
        <begin position="27"/>
        <end position="47"/>
    </location>
</feature>
<evidence type="ECO:0000313" key="8">
    <source>
        <dbReference type="Proteomes" id="UP001054857"/>
    </source>
</evidence>
<keyword evidence="3 6" id="KW-1133">Transmembrane helix</keyword>
<dbReference type="SUPFAM" id="SSF103473">
    <property type="entry name" value="MFS general substrate transporter"/>
    <property type="match status" value="1"/>
</dbReference>
<reference evidence="7 8" key="1">
    <citation type="journal article" date="2021" name="Sci. Rep.">
        <title>Genome sequencing of the multicellular alga Astrephomene provides insights into convergent evolution of germ-soma differentiation.</title>
        <authorList>
            <person name="Yamashita S."/>
            <person name="Yamamoto K."/>
            <person name="Matsuzaki R."/>
            <person name="Suzuki S."/>
            <person name="Yamaguchi H."/>
            <person name="Hirooka S."/>
            <person name="Minakuchi Y."/>
            <person name="Miyagishima S."/>
            <person name="Kawachi M."/>
            <person name="Toyoda A."/>
            <person name="Nozaki H."/>
        </authorList>
    </citation>
    <scope>NUCLEOTIDE SEQUENCE [LARGE SCALE GENOMIC DNA]</scope>
    <source>
        <strain evidence="7 8">NIES-4017</strain>
    </source>
</reference>
<evidence type="ECO:0000256" key="1">
    <source>
        <dbReference type="ARBA" id="ARBA00004141"/>
    </source>
</evidence>
<evidence type="ECO:0000256" key="2">
    <source>
        <dbReference type="ARBA" id="ARBA00022692"/>
    </source>
</evidence>
<evidence type="ECO:0000256" key="4">
    <source>
        <dbReference type="ARBA" id="ARBA00023136"/>
    </source>
</evidence>
<dbReference type="GO" id="GO:0022857">
    <property type="term" value="F:transmembrane transporter activity"/>
    <property type="evidence" value="ECO:0007669"/>
    <property type="project" value="InterPro"/>
</dbReference>
<dbReference type="PANTHER" id="PTHR23507:SF1">
    <property type="entry name" value="FI18259P1-RELATED"/>
    <property type="match status" value="1"/>
</dbReference>